<dbReference type="GO" id="GO:0003723">
    <property type="term" value="F:RNA binding"/>
    <property type="evidence" value="ECO:0007669"/>
    <property type="project" value="InterPro"/>
</dbReference>
<keyword evidence="6" id="KW-1185">Reference proteome</keyword>
<protein>
    <recommendedName>
        <fullName evidence="4">DYW domain-containing protein</fullName>
    </recommendedName>
</protein>
<accession>A0AAV0LFC0</accession>
<feature type="repeat" description="PPR" evidence="3">
    <location>
        <begin position="185"/>
        <end position="220"/>
    </location>
</feature>
<feature type="domain" description="DYW" evidence="4">
    <location>
        <begin position="603"/>
        <end position="687"/>
    </location>
</feature>
<dbReference type="InterPro" id="IPR032867">
    <property type="entry name" value="DYW_dom"/>
</dbReference>
<evidence type="ECO:0000256" key="3">
    <source>
        <dbReference type="PROSITE-ProRule" id="PRU00708"/>
    </source>
</evidence>
<dbReference type="Pfam" id="PF20431">
    <property type="entry name" value="E_motif"/>
    <property type="match status" value="1"/>
</dbReference>
<dbReference type="Pfam" id="PF13041">
    <property type="entry name" value="PPR_2"/>
    <property type="match status" value="4"/>
</dbReference>
<dbReference type="AlphaFoldDB" id="A0AAV0LFC0"/>
<dbReference type="Pfam" id="PF14432">
    <property type="entry name" value="DYW_deaminase"/>
    <property type="match status" value="1"/>
</dbReference>
<reference evidence="5" key="1">
    <citation type="submission" date="2022-08" db="EMBL/GenBank/DDBJ databases">
        <authorList>
            <person name="Gutierrez-Valencia J."/>
        </authorList>
    </citation>
    <scope>NUCLEOTIDE SEQUENCE</scope>
</reference>
<dbReference type="PANTHER" id="PTHR47926">
    <property type="entry name" value="PENTATRICOPEPTIDE REPEAT-CONTAINING PROTEIN"/>
    <property type="match status" value="1"/>
</dbReference>
<dbReference type="Pfam" id="PF20430">
    <property type="entry name" value="Eplus_motif"/>
    <property type="match status" value="1"/>
</dbReference>
<dbReference type="InterPro" id="IPR011990">
    <property type="entry name" value="TPR-like_helical_dom_sf"/>
</dbReference>
<evidence type="ECO:0000259" key="4">
    <source>
        <dbReference type="Pfam" id="PF14432"/>
    </source>
</evidence>
<evidence type="ECO:0000313" key="5">
    <source>
        <dbReference type="EMBL" id="CAI0432514.1"/>
    </source>
</evidence>
<name>A0AAV0LFC0_9ROSI</name>
<evidence type="ECO:0000313" key="6">
    <source>
        <dbReference type="Proteomes" id="UP001154282"/>
    </source>
</evidence>
<dbReference type="InterPro" id="IPR046960">
    <property type="entry name" value="PPR_At4g14850-like_plant"/>
</dbReference>
<dbReference type="GO" id="GO:0008270">
    <property type="term" value="F:zinc ion binding"/>
    <property type="evidence" value="ECO:0007669"/>
    <property type="project" value="InterPro"/>
</dbReference>
<dbReference type="Proteomes" id="UP001154282">
    <property type="component" value="Unassembled WGS sequence"/>
</dbReference>
<feature type="repeat" description="PPR" evidence="3">
    <location>
        <begin position="388"/>
        <end position="422"/>
    </location>
</feature>
<feature type="repeat" description="PPR" evidence="3">
    <location>
        <begin position="287"/>
        <end position="321"/>
    </location>
</feature>
<feature type="repeat" description="PPR" evidence="3">
    <location>
        <begin position="84"/>
        <end position="118"/>
    </location>
</feature>
<dbReference type="FunFam" id="1.25.40.10:FF:000427">
    <property type="entry name" value="Pentatricopeptide repeat-containing protein chloroplastic"/>
    <property type="match status" value="1"/>
</dbReference>
<dbReference type="FunFam" id="1.25.40.10:FF:000366">
    <property type="entry name" value="Pentatricopeptide (PPR) repeat-containing protein"/>
    <property type="match status" value="1"/>
</dbReference>
<evidence type="ECO:0000256" key="1">
    <source>
        <dbReference type="ARBA" id="ARBA00006643"/>
    </source>
</evidence>
<evidence type="ECO:0000256" key="2">
    <source>
        <dbReference type="ARBA" id="ARBA00022737"/>
    </source>
</evidence>
<dbReference type="Pfam" id="PF01535">
    <property type="entry name" value="PPR"/>
    <property type="match status" value="2"/>
</dbReference>
<comment type="caution">
    <text evidence="5">The sequence shown here is derived from an EMBL/GenBank/DDBJ whole genome shotgun (WGS) entry which is preliminary data.</text>
</comment>
<organism evidence="5 6">
    <name type="scientific">Linum tenue</name>
    <dbReference type="NCBI Taxonomy" id="586396"/>
    <lineage>
        <taxon>Eukaryota</taxon>
        <taxon>Viridiplantae</taxon>
        <taxon>Streptophyta</taxon>
        <taxon>Embryophyta</taxon>
        <taxon>Tracheophyta</taxon>
        <taxon>Spermatophyta</taxon>
        <taxon>Magnoliopsida</taxon>
        <taxon>eudicotyledons</taxon>
        <taxon>Gunneridae</taxon>
        <taxon>Pentapetalae</taxon>
        <taxon>rosids</taxon>
        <taxon>fabids</taxon>
        <taxon>Malpighiales</taxon>
        <taxon>Linaceae</taxon>
        <taxon>Linum</taxon>
    </lineage>
</organism>
<dbReference type="InterPro" id="IPR046848">
    <property type="entry name" value="E_motif"/>
</dbReference>
<dbReference type="Gene3D" id="1.25.40.10">
    <property type="entry name" value="Tetratricopeptide repeat domain"/>
    <property type="match status" value="5"/>
</dbReference>
<dbReference type="PANTHER" id="PTHR47926:SF418">
    <property type="entry name" value="(WILD MALAYSIAN BANANA) HYPOTHETICAL PROTEIN"/>
    <property type="match status" value="1"/>
</dbReference>
<dbReference type="GO" id="GO:0009451">
    <property type="term" value="P:RNA modification"/>
    <property type="evidence" value="ECO:0007669"/>
    <property type="project" value="InterPro"/>
</dbReference>
<comment type="similarity">
    <text evidence="1">Belongs to the PPR family. PCMP-H subfamily.</text>
</comment>
<dbReference type="InterPro" id="IPR046849">
    <property type="entry name" value="E2_motif"/>
</dbReference>
<sequence>MIPFSAAESVSAKESCSGILALNPLGSYVHVHLVYHELHAKLITTTSISSSALFNSLLCCYSDCGRIDRTLLLFSSNSGSASRNVVSWTSVIAQLSRLKKPLMTLEVFSEMRRNGIWPNEYTVSAVLPACAESKVVRHGEQVHCLVWKCGFGSDLFVGSGLVDVYAKCGEMGSANKVFDEMSHKNLVTWNSMIVGCLRNKRFDFCIVLFKEVMRDESMSPDQVTVSSVLSACAHVGSAEFGRLVHGIIIKFGLISLDYVRNSLMDMYCKCGLLDYAASTFEISSDKDVVGWNVMIRGCSFSYHFEEAYSYFNAMKREGASPDESSYSSVLYACASLATLNPGLLIHGHIIKSGFSKYPFVASSLITMHSKCGSFINASRTFREIETQNVVCWTAMIAACQQHGHAEKVIELFDEMVGDGIKPDDITFICVISACSHTGRVEEGYKYYNSMIHEHGLSPRLEHYASMVDLLGRAGRLKEARKFILEMPIEPDSAVWGALLGACSNHGNIEMGKEAAARLSDMEPNDPGNYVLLSNMYARNGKLKEADQVRRLMGTKGVKKDPGCSWVDVRNSTYVFTAHDRSHPRTDEIYEMLQKIEELVKKKGYVAETRHAMNDSDAYKEQSLWVHSERLALAFSLLVLPCGAPIQIKKNLRTCGDCHTVMKLASEIFDREIIVRDVNRFHKFANDKIMKERNSVHIPVSLAVTMGSSIGNLRS</sequence>
<dbReference type="NCBIfam" id="TIGR00756">
    <property type="entry name" value="PPR"/>
    <property type="match status" value="5"/>
</dbReference>
<feature type="repeat" description="PPR" evidence="3">
    <location>
        <begin position="423"/>
        <end position="458"/>
    </location>
</feature>
<dbReference type="InterPro" id="IPR002885">
    <property type="entry name" value="PPR_rpt"/>
</dbReference>
<feature type="repeat" description="PPR" evidence="3">
    <location>
        <begin position="525"/>
        <end position="559"/>
    </location>
</feature>
<dbReference type="FunFam" id="1.25.40.10:FF:000344">
    <property type="entry name" value="Pentatricopeptide repeat-containing protein"/>
    <property type="match status" value="1"/>
</dbReference>
<dbReference type="PROSITE" id="PS51375">
    <property type="entry name" value="PPR"/>
    <property type="match status" value="6"/>
</dbReference>
<proteinExistence type="inferred from homology"/>
<keyword evidence="2" id="KW-0677">Repeat</keyword>
<gene>
    <name evidence="5" type="ORF">LITE_LOCUS23483</name>
</gene>
<dbReference type="EMBL" id="CAMGYJ010000006">
    <property type="protein sequence ID" value="CAI0432514.1"/>
    <property type="molecule type" value="Genomic_DNA"/>
</dbReference>